<keyword evidence="1" id="KW-0175">Coiled coil</keyword>
<keyword evidence="4" id="KW-1185">Reference proteome</keyword>
<evidence type="ECO:0008006" key="6">
    <source>
        <dbReference type="Google" id="ProtNLM"/>
    </source>
</evidence>
<evidence type="ECO:0000313" key="4">
    <source>
        <dbReference type="Proteomes" id="UP000504636"/>
    </source>
</evidence>
<reference evidence="5" key="2">
    <citation type="submission" date="2020-04" db="EMBL/GenBank/DDBJ databases">
        <authorList>
            <consortium name="NCBI Genome Project"/>
        </authorList>
    </citation>
    <scope>NUCLEOTIDE SEQUENCE</scope>
    <source>
        <strain evidence="5">CBS 304.34</strain>
    </source>
</reference>
<keyword evidence="2" id="KW-0812">Transmembrane</keyword>
<feature type="transmembrane region" description="Helical" evidence="2">
    <location>
        <begin position="166"/>
        <end position="185"/>
    </location>
</feature>
<dbReference type="Proteomes" id="UP000504636">
    <property type="component" value="Unplaced"/>
</dbReference>
<protein>
    <recommendedName>
        <fullName evidence="6">RING-type domain-containing protein</fullName>
    </recommendedName>
</protein>
<gene>
    <name evidence="3 5" type="ORF">BDZ99DRAFT_525134</name>
</gene>
<dbReference type="InterPro" id="IPR013083">
    <property type="entry name" value="Znf_RING/FYVE/PHD"/>
</dbReference>
<evidence type="ECO:0000256" key="1">
    <source>
        <dbReference type="SAM" id="Coils"/>
    </source>
</evidence>
<name>A0A6A6Y845_9PEZI</name>
<organism evidence="3">
    <name type="scientific">Mytilinidion resinicola</name>
    <dbReference type="NCBI Taxonomy" id="574789"/>
    <lineage>
        <taxon>Eukaryota</taxon>
        <taxon>Fungi</taxon>
        <taxon>Dikarya</taxon>
        <taxon>Ascomycota</taxon>
        <taxon>Pezizomycotina</taxon>
        <taxon>Dothideomycetes</taxon>
        <taxon>Pleosporomycetidae</taxon>
        <taxon>Mytilinidiales</taxon>
        <taxon>Mytilinidiaceae</taxon>
        <taxon>Mytilinidion</taxon>
    </lineage>
</organism>
<evidence type="ECO:0000313" key="5">
    <source>
        <dbReference type="RefSeq" id="XP_033571743.1"/>
    </source>
</evidence>
<keyword evidence="2" id="KW-0472">Membrane</keyword>
<proteinExistence type="predicted"/>
<keyword evidence="2" id="KW-1133">Transmembrane helix</keyword>
<evidence type="ECO:0000313" key="3">
    <source>
        <dbReference type="EMBL" id="KAF2804779.1"/>
    </source>
</evidence>
<dbReference type="AlphaFoldDB" id="A0A6A6Y845"/>
<sequence length="218" mass="25028">MASPQVQKEDEKSPSCPICKQPFVTSLQDVRNAIGQAMSQGTAATASWEFDVAFRLGCGHVMGAMCLYRWQQDYHFTCPYYTKDLRVPSKEAPEERWGIPCDLVEWWVEQGIEVWEDGRRKEYHFSMMARGSWTPGEKLRRERERARARELARLAEEMKALERRIIFNRAMTAAFGIAVFGVLVVGVTKEMVGTHDLLGMMVALWCAPFAMWIRSKLP</sequence>
<dbReference type="EMBL" id="MU003711">
    <property type="protein sequence ID" value="KAF2804779.1"/>
    <property type="molecule type" value="Genomic_DNA"/>
</dbReference>
<dbReference type="CDD" id="cd16448">
    <property type="entry name" value="RING-H2"/>
    <property type="match status" value="1"/>
</dbReference>
<dbReference type="RefSeq" id="XP_033571743.1">
    <property type="nucleotide sequence ID" value="XM_033725976.1"/>
</dbReference>
<dbReference type="SUPFAM" id="SSF57850">
    <property type="entry name" value="RING/U-box"/>
    <property type="match status" value="1"/>
</dbReference>
<dbReference type="GeneID" id="54466869"/>
<reference evidence="5" key="3">
    <citation type="submission" date="2025-04" db="UniProtKB">
        <authorList>
            <consortium name="RefSeq"/>
        </authorList>
    </citation>
    <scope>IDENTIFICATION</scope>
    <source>
        <strain evidence="5">CBS 304.34</strain>
    </source>
</reference>
<dbReference type="Gene3D" id="3.30.40.10">
    <property type="entry name" value="Zinc/RING finger domain, C3HC4 (zinc finger)"/>
    <property type="match status" value="1"/>
</dbReference>
<feature type="transmembrane region" description="Helical" evidence="2">
    <location>
        <begin position="197"/>
        <end position="213"/>
    </location>
</feature>
<reference evidence="3 5" key="1">
    <citation type="journal article" date="2020" name="Stud. Mycol.">
        <title>101 Dothideomycetes genomes: a test case for predicting lifestyles and emergence of pathogens.</title>
        <authorList>
            <person name="Haridas S."/>
            <person name="Albert R."/>
            <person name="Binder M."/>
            <person name="Bloem J."/>
            <person name="Labutti K."/>
            <person name="Salamov A."/>
            <person name="Andreopoulos B."/>
            <person name="Baker S."/>
            <person name="Barry K."/>
            <person name="Bills G."/>
            <person name="Bluhm B."/>
            <person name="Cannon C."/>
            <person name="Castanera R."/>
            <person name="Culley D."/>
            <person name="Daum C."/>
            <person name="Ezra D."/>
            <person name="Gonzalez J."/>
            <person name="Henrissat B."/>
            <person name="Kuo A."/>
            <person name="Liang C."/>
            <person name="Lipzen A."/>
            <person name="Lutzoni F."/>
            <person name="Magnuson J."/>
            <person name="Mondo S."/>
            <person name="Nolan M."/>
            <person name="Ohm R."/>
            <person name="Pangilinan J."/>
            <person name="Park H.-J."/>
            <person name="Ramirez L."/>
            <person name="Alfaro M."/>
            <person name="Sun H."/>
            <person name="Tritt A."/>
            <person name="Yoshinaga Y."/>
            <person name="Zwiers L.-H."/>
            <person name="Turgeon B."/>
            <person name="Goodwin S."/>
            <person name="Spatafora J."/>
            <person name="Crous P."/>
            <person name="Grigoriev I."/>
        </authorList>
    </citation>
    <scope>NUCLEOTIDE SEQUENCE</scope>
    <source>
        <strain evidence="3 5">CBS 304.34</strain>
    </source>
</reference>
<accession>A0A6A6Y845</accession>
<evidence type="ECO:0000256" key="2">
    <source>
        <dbReference type="SAM" id="Phobius"/>
    </source>
</evidence>
<feature type="coiled-coil region" evidence="1">
    <location>
        <begin position="141"/>
        <end position="171"/>
    </location>
</feature>